<evidence type="ECO:0000256" key="4">
    <source>
        <dbReference type="ARBA" id="ARBA00023088"/>
    </source>
</evidence>
<name>A0ABS6I7C8_9MICC</name>
<dbReference type="InterPro" id="IPR026466">
    <property type="entry name" value="Fim_isopep_form_D2_dom"/>
</dbReference>
<dbReference type="Pfam" id="PF00746">
    <property type="entry name" value="Gram_pos_anchor"/>
    <property type="match status" value="1"/>
</dbReference>
<dbReference type="InterPro" id="IPR032364">
    <property type="entry name" value="GramPos_pilinD1_N"/>
</dbReference>
<organism evidence="11 12">
    <name type="scientific">Paenarthrobacter aromaticivorans</name>
    <dbReference type="NCBI Taxonomy" id="2849150"/>
    <lineage>
        <taxon>Bacteria</taxon>
        <taxon>Bacillati</taxon>
        <taxon>Actinomycetota</taxon>
        <taxon>Actinomycetes</taxon>
        <taxon>Micrococcales</taxon>
        <taxon>Micrococcaceae</taxon>
        <taxon>Paenarthrobacter</taxon>
    </lineage>
</organism>
<feature type="transmembrane region" description="Helical" evidence="6">
    <location>
        <begin position="482"/>
        <end position="500"/>
    </location>
</feature>
<gene>
    <name evidence="11" type="ORF">KSW38_15160</name>
</gene>
<keyword evidence="4" id="KW-0572">Peptidoglycan-anchor</keyword>
<proteinExistence type="predicted"/>
<dbReference type="NCBIfam" id="TIGR01167">
    <property type="entry name" value="LPXTG_anchor"/>
    <property type="match status" value="1"/>
</dbReference>
<feature type="domain" description="SpaA-like prealbumin fold" evidence="10">
    <location>
        <begin position="351"/>
        <end position="454"/>
    </location>
</feature>
<feature type="chain" id="PRO_5046189640" evidence="7">
    <location>
        <begin position="34"/>
        <end position="509"/>
    </location>
</feature>
<keyword evidence="6" id="KW-0812">Transmembrane</keyword>
<keyword evidence="6" id="KW-1133">Transmembrane helix</keyword>
<evidence type="ECO:0000256" key="2">
    <source>
        <dbReference type="ARBA" id="ARBA00022525"/>
    </source>
</evidence>
<accession>A0ABS6I7C8</accession>
<dbReference type="NCBIfam" id="NF033902">
    <property type="entry name" value="iso_D2_wall_anc"/>
    <property type="match status" value="1"/>
</dbReference>
<dbReference type="EMBL" id="JAHOPC010000009">
    <property type="protein sequence ID" value="MBU8867627.1"/>
    <property type="molecule type" value="Genomic_DNA"/>
</dbReference>
<dbReference type="RefSeq" id="WP_216925752.1">
    <property type="nucleotide sequence ID" value="NZ_JAHOPC010000009.1"/>
</dbReference>
<dbReference type="Pfam" id="PF16555">
    <property type="entry name" value="GramPos_pilinD1"/>
    <property type="match status" value="1"/>
</dbReference>
<evidence type="ECO:0000256" key="5">
    <source>
        <dbReference type="SAM" id="MobiDB-lite"/>
    </source>
</evidence>
<feature type="domain" description="Gram-positive cocci surface proteins LPxTG" evidence="8">
    <location>
        <begin position="467"/>
        <end position="504"/>
    </location>
</feature>
<evidence type="ECO:0000256" key="1">
    <source>
        <dbReference type="ARBA" id="ARBA00022512"/>
    </source>
</evidence>
<dbReference type="Proteomes" id="UP000824166">
    <property type="component" value="Unassembled WGS sequence"/>
</dbReference>
<dbReference type="Pfam" id="PF17802">
    <property type="entry name" value="SpaA"/>
    <property type="match status" value="1"/>
</dbReference>
<evidence type="ECO:0000259" key="9">
    <source>
        <dbReference type="Pfam" id="PF16555"/>
    </source>
</evidence>
<dbReference type="InterPro" id="IPR041033">
    <property type="entry name" value="SpaA_PFL_dom_1"/>
</dbReference>
<sequence>MTNQRASRHWRAAAATLVGAVLAVSLSVAPASAAPVINSDQAGSITVHKFEKPNIGGGGSGNNGGGGHNNGGGNNFSRAVPDTTNLTPLPGIEFTIQQVNTIDLSTNAGWDAAHNLSYVFASSDPSGSINAAGYSLGASQAQVTAADGTAIFANLPIGLYLVTETNYPAGVTPSAPFLVSVPITDPDNQDNWIYDVDVYPKNSVSGAEKIVTDAPDVKLGDQIDWTITADIPNEAVIDGYKVVDQLDTKLTYVGATVMLEDGTELIEGTEYVVGFDATTNTVSVVFTDAGRAFLASSSGTRVQIVVSTKVNTIGEIENVALAYPNAASFNITPGQPGGPVVTPPVVTKWGGMTLQKVDENAAGLAGASFSVYTNEADAKAGTNPVDIDGQSVFTVADDGTLTISGLRYSDWANGAAVAPGDTDYRTYYLVETAAPAGYELLAEPLSFLINSSTTAVGIDLSVKNMPSNAGFELPLTGGVGSALLYAAGALLVIGAGLLFVRNRRAGNNS</sequence>
<comment type="caution">
    <text evidence="11">The sequence shown here is derived from an EMBL/GenBank/DDBJ whole genome shotgun (WGS) entry which is preliminary data.</text>
</comment>
<evidence type="ECO:0000313" key="11">
    <source>
        <dbReference type="EMBL" id="MBU8867627.1"/>
    </source>
</evidence>
<feature type="domain" description="Gram-positive pilin subunit D1 N-terminal" evidence="9">
    <location>
        <begin position="44"/>
        <end position="203"/>
    </location>
</feature>
<keyword evidence="6" id="KW-0472">Membrane</keyword>
<feature type="signal peptide" evidence="7">
    <location>
        <begin position="1"/>
        <end position="33"/>
    </location>
</feature>
<evidence type="ECO:0000313" key="12">
    <source>
        <dbReference type="Proteomes" id="UP000824166"/>
    </source>
</evidence>
<evidence type="ECO:0000259" key="10">
    <source>
        <dbReference type="Pfam" id="PF17802"/>
    </source>
</evidence>
<keyword evidence="2" id="KW-0964">Secreted</keyword>
<keyword evidence="12" id="KW-1185">Reference proteome</keyword>
<dbReference type="NCBIfam" id="TIGR04226">
    <property type="entry name" value="RrgB_K2N_iso_D2"/>
    <property type="match status" value="1"/>
</dbReference>
<feature type="compositionally biased region" description="Gly residues" evidence="5">
    <location>
        <begin position="55"/>
        <end position="74"/>
    </location>
</feature>
<dbReference type="InterPro" id="IPR019931">
    <property type="entry name" value="LPXTG_anchor"/>
</dbReference>
<evidence type="ECO:0000256" key="7">
    <source>
        <dbReference type="SAM" id="SignalP"/>
    </source>
</evidence>
<protein>
    <submittedName>
        <fullName evidence="11">SpaH/EbpB family LPXTG-anchored major pilin</fullName>
    </submittedName>
</protein>
<keyword evidence="1" id="KW-0134">Cell wall</keyword>
<reference evidence="11 12" key="1">
    <citation type="submission" date="2021-06" db="EMBL/GenBank/DDBJ databases">
        <authorList>
            <person name="Jeong J.W."/>
        </authorList>
    </citation>
    <scope>NUCLEOTIDE SEQUENCE [LARGE SCALE GENOMIC DNA]</scope>
    <source>
        <strain evidence="11 12">MMS21-TAE1-1</strain>
    </source>
</reference>
<evidence type="ECO:0000256" key="3">
    <source>
        <dbReference type="ARBA" id="ARBA00022729"/>
    </source>
</evidence>
<feature type="region of interest" description="Disordered" evidence="5">
    <location>
        <begin position="50"/>
        <end position="78"/>
    </location>
</feature>
<dbReference type="InterPro" id="IPR048052">
    <property type="entry name" value="FM1-like"/>
</dbReference>
<evidence type="ECO:0000256" key="6">
    <source>
        <dbReference type="SAM" id="Phobius"/>
    </source>
</evidence>
<evidence type="ECO:0000259" key="8">
    <source>
        <dbReference type="Pfam" id="PF00746"/>
    </source>
</evidence>
<keyword evidence="3 7" id="KW-0732">Signal</keyword>